<protein>
    <recommendedName>
        <fullName evidence="2">ShKT domain-containing protein</fullName>
    </recommendedName>
</protein>
<keyword evidence="1" id="KW-0812">Transmembrane</keyword>
<comment type="caution">
    <text evidence="3">The sequence shown here is derived from an EMBL/GenBank/DDBJ whole genome shotgun (WGS) entry which is preliminary data.</text>
</comment>
<gene>
    <name evidence="3" type="ORF">EVOR1521_LOCUS15789</name>
</gene>
<keyword evidence="1" id="KW-0472">Membrane</keyword>
<dbReference type="AlphaFoldDB" id="A0AA36MXN3"/>
<keyword evidence="1" id="KW-1133">Transmembrane helix</keyword>
<accession>A0AA36MXN3</accession>
<proteinExistence type="predicted"/>
<dbReference type="InterPro" id="IPR003582">
    <property type="entry name" value="ShKT_dom"/>
</dbReference>
<dbReference type="EMBL" id="CAUJNA010002057">
    <property type="protein sequence ID" value="CAJ1390319.1"/>
    <property type="molecule type" value="Genomic_DNA"/>
</dbReference>
<evidence type="ECO:0000313" key="4">
    <source>
        <dbReference type="Proteomes" id="UP001178507"/>
    </source>
</evidence>
<feature type="domain" description="ShKT" evidence="2">
    <location>
        <begin position="671"/>
        <end position="714"/>
    </location>
</feature>
<feature type="transmembrane region" description="Helical" evidence="1">
    <location>
        <begin position="314"/>
        <end position="336"/>
    </location>
</feature>
<feature type="domain" description="ShKT" evidence="2">
    <location>
        <begin position="723"/>
        <end position="769"/>
    </location>
</feature>
<reference evidence="3" key="1">
    <citation type="submission" date="2023-08" db="EMBL/GenBank/DDBJ databases">
        <authorList>
            <person name="Chen Y."/>
            <person name="Shah S."/>
            <person name="Dougan E. K."/>
            <person name="Thang M."/>
            <person name="Chan C."/>
        </authorList>
    </citation>
    <scope>NUCLEOTIDE SEQUENCE</scope>
</reference>
<feature type="transmembrane region" description="Helical" evidence="1">
    <location>
        <begin position="361"/>
        <end position="382"/>
    </location>
</feature>
<feature type="transmembrane region" description="Helical" evidence="1">
    <location>
        <begin position="224"/>
        <end position="244"/>
    </location>
</feature>
<evidence type="ECO:0000313" key="3">
    <source>
        <dbReference type="EMBL" id="CAJ1390319.1"/>
    </source>
</evidence>
<feature type="transmembrane region" description="Helical" evidence="1">
    <location>
        <begin position="288"/>
        <end position="308"/>
    </location>
</feature>
<keyword evidence="4" id="KW-1185">Reference proteome</keyword>
<dbReference type="Proteomes" id="UP001178507">
    <property type="component" value="Unassembled WGS sequence"/>
</dbReference>
<evidence type="ECO:0000259" key="2">
    <source>
        <dbReference type="SMART" id="SM00254"/>
    </source>
</evidence>
<feature type="transmembrane region" description="Helical" evidence="1">
    <location>
        <begin position="125"/>
        <end position="147"/>
    </location>
</feature>
<organism evidence="3 4">
    <name type="scientific">Effrenium voratum</name>
    <dbReference type="NCBI Taxonomy" id="2562239"/>
    <lineage>
        <taxon>Eukaryota</taxon>
        <taxon>Sar</taxon>
        <taxon>Alveolata</taxon>
        <taxon>Dinophyceae</taxon>
        <taxon>Suessiales</taxon>
        <taxon>Symbiodiniaceae</taxon>
        <taxon>Effrenium</taxon>
    </lineage>
</organism>
<evidence type="ECO:0000256" key="1">
    <source>
        <dbReference type="SAM" id="Phobius"/>
    </source>
</evidence>
<name>A0AA36MXN3_9DINO</name>
<sequence>MSAVKLEKTIAQLERRLLEELQTTVEPLVARLDYLEGLLQGKKPSEKNVELEVDLPGETREFKASCPVVPTAEPSADGVEFAGPVRKRQTIMKVEVVDEEPIPFAETVWNVTLVLGHTGAGWLDVASACFLTLLSTFMQVVFTAVILSDYFRPASMFEQTGAAQKWRSAAAHDVKHMDLSLTSLVSRVCNDDGSLILSTGQAGLINEINQFVGMKPHEFAPTSVPPGMTMCMMCIMLWCIYLGGELRAVLVSLMAANQIPRGRNTVLIQGAFSCISRLRFLTYCLVRLTRFGIAICLLYAGILWLALTTNITDLILNAVALGAILQIDELVFAALFPKKIQVAIYELESVRVKYTKRWSQLESALVILVLTLITVGSFLLWVQPLTDQMLLVKQEYCAGNQDFVVGLNQDWQTYMGFESAPFGRTGGTSLGELAALEHSKQRLSNGTATYIQFSTSLDAFEIDRVKPLEELANEFPHCLDYDGWFPELVNSFGAIFRSAAALAQRPAATSCAQLKDLCDLPTSRALRFVCGETCGCDDPQAQRWFRVPRQGCPAKCEEKAKTAAGSLPCEDVDWNNSVWRSFWDIYPSVLSARIGKDVMTTPLGDVVATTQSFMLEVGCPGIAMVPEDSLTQGHWCAGSSELWAPLAHLCPVSCSCQELGEAADYCPATCSCADAPVFPAQGGITSCEEAVPVGICRLQFESKEFCAKTCDLCGPNATNSSFACMDGRIPTHLGVGNCSDIRAAGYCESLRRMDSNVAAVCSKSCGLCSEP</sequence>
<dbReference type="SMART" id="SM00254">
    <property type="entry name" value="ShKT"/>
    <property type="match status" value="2"/>
</dbReference>